<name>A0ABQ4T2Z8_9HYPH</name>
<dbReference type="Proteomes" id="UP001055102">
    <property type="component" value="Unassembled WGS sequence"/>
</dbReference>
<keyword evidence="3" id="KW-1185">Reference proteome</keyword>
<comment type="caution">
    <text evidence="2">The sequence shown here is derived from an EMBL/GenBank/DDBJ whole genome shotgun (WGS) entry which is preliminary data.</text>
</comment>
<feature type="compositionally biased region" description="Pro residues" evidence="1">
    <location>
        <begin position="95"/>
        <end position="113"/>
    </location>
</feature>
<dbReference type="Gene3D" id="1.10.10.60">
    <property type="entry name" value="Homeodomain-like"/>
    <property type="match status" value="1"/>
</dbReference>
<evidence type="ECO:0008006" key="4">
    <source>
        <dbReference type="Google" id="ProtNLM"/>
    </source>
</evidence>
<evidence type="ECO:0000313" key="3">
    <source>
        <dbReference type="Proteomes" id="UP001055102"/>
    </source>
</evidence>
<proteinExistence type="predicted"/>
<dbReference type="Pfam" id="PF07750">
    <property type="entry name" value="GcrA"/>
    <property type="match status" value="1"/>
</dbReference>
<sequence>MEAVVSWTDERVELLRRLWEDGQSASKIAAQLGGVTRNAVIGKVHRLGLGGRARSGTEAPAAAARKPTAVASPVDALPEAEAVVIEAALETAEPTSPPNHRPAPDFPPPPAPLPAAAEPVQIAVSQRVTIMDLRESMCRWPMGDPTTPEFRFCGARSITGLPYCGHHAQIAYQPATERKRDRRVAGFR</sequence>
<dbReference type="EMBL" id="BPQR01000089">
    <property type="protein sequence ID" value="GJE08776.1"/>
    <property type="molecule type" value="Genomic_DNA"/>
</dbReference>
<reference evidence="2" key="2">
    <citation type="submission" date="2021-08" db="EMBL/GenBank/DDBJ databases">
        <authorList>
            <person name="Tani A."/>
            <person name="Ola A."/>
            <person name="Ogura Y."/>
            <person name="Katsura K."/>
            <person name="Hayashi T."/>
        </authorList>
    </citation>
    <scope>NUCLEOTIDE SEQUENCE</scope>
    <source>
        <strain evidence="2">LMG 23639</strain>
    </source>
</reference>
<reference evidence="2" key="1">
    <citation type="journal article" date="2021" name="Front. Microbiol.">
        <title>Comprehensive Comparative Genomics and Phenotyping of Methylobacterium Species.</title>
        <authorList>
            <person name="Alessa O."/>
            <person name="Ogura Y."/>
            <person name="Fujitani Y."/>
            <person name="Takami H."/>
            <person name="Hayashi T."/>
            <person name="Sahin N."/>
            <person name="Tani A."/>
        </authorList>
    </citation>
    <scope>NUCLEOTIDE SEQUENCE</scope>
    <source>
        <strain evidence="2">LMG 23639</strain>
    </source>
</reference>
<gene>
    <name evidence="2" type="ORF">AOPFMNJM_4122</name>
</gene>
<protein>
    <recommendedName>
        <fullName evidence="4">GcrA cell cycle regulator</fullName>
    </recommendedName>
</protein>
<feature type="region of interest" description="Disordered" evidence="1">
    <location>
        <begin position="91"/>
        <end position="115"/>
    </location>
</feature>
<accession>A0ABQ4T2Z8</accession>
<dbReference type="RefSeq" id="WP_238278763.1">
    <property type="nucleotide sequence ID" value="NZ_BPQR01000089.1"/>
</dbReference>
<evidence type="ECO:0000256" key="1">
    <source>
        <dbReference type="SAM" id="MobiDB-lite"/>
    </source>
</evidence>
<dbReference type="InterPro" id="IPR011681">
    <property type="entry name" value="GcrA"/>
</dbReference>
<evidence type="ECO:0000313" key="2">
    <source>
        <dbReference type="EMBL" id="GJE08776.1"/>
    </source>
</evidence>
<organism evidence="2 3">
    <name type="scientific">Methylobacterium jeotgali</name>
    <dbReference type="NCBI Taxonomy" id="381630"/>
    <lineage>
        <taxon>Bacteria</taxon>
        <taxon>Pseudomonadati</taxon>
        <taxon>Pseudomonadota</taxon>
        <taxon>Alphaproteobacteria</taxon>
        <taxon>Hyphomicrobiales</taxon>
        <taxon>Methylobacteriaceae</taxon>
        <taxon>Methylobacterium</taxon>
    </lineage>
</organism>